<dbReference type="EMBL" id="CVRI01000004">
    <property type="protein sequence ID" value="CRK87158.1"/>
    <property type="molecule type" value="Genomic_DNA"/>
</dbReference>
<protein>
    <submittedName>
        <fullName evidence="3">CLUMA_CG000967, isoform A</fullName>
    </submittedName>
</protein>
<dbReference type="PANTHER" id="PTHR43173:SF19">
    <property type="entry name" value="AARF DOMAIN-CONTAINING PROTEIN KINASE 1"/>
    <property type="match status" value="1"/>
</dbReference>
<dbReference type="STRING" id="568069.A0A1J1HL22"/>
<dbReference type="PANTHER" id="PTHR43173">
    <property type="entry name" value="ABC1 FAMILY PROTEIN"/>
    <property type="match status" value="1"/>
</dbReference>
<evidence type="ECO:0000313" key="3">
    <source>
        <dbReference type="EMBL" id="CRK87158.1"/>
    </source>
</evidence>
<evidence type="ECO:0000256" key="1">
    <source>
        <dbReference type="ARBA" id="ARBA00009670"/>
    </source>
</evidence>
<dbReference type="CDD" id="cd13969">
    <property type="entry name" value="ADCK1-like"/>
    <property type="match status" value="1"/>
</dbReference>
<gene>
    <name evidence="3" type="ORF">CLUMA_CG000967</name>
</gene>
<sequence>MFTLRRVIRYGFIGGSILGTGISLHHNNYDISGIGVVRFARAGVALVEIATIYRRDLYYREWDKSTKEYRDQRSKAHQKAADRILELCCLNRGVYIKVGQHIGALEYLLPIEFVNTMKILHSQAPSNTLEEIYKVIRQDLRRDPSELFDSFDPEPLGVASLAQVHRATLKNGKEVAVKVQHHYVRGNAKVDMHTMEYCIKIMGWLFSDFKFQWLVDESKKNLPIELDFLHEGKNTEKVRRHFEHVKWLKIPKIFWELSTDRVLVMEYCEGGQVNDLKYLKAHNIDPMDVSNKLGILYSNMIFLNGYVHSDPHPGNILVHKNKKGGTDIVLLDHGLYAKPDNYERELLLTGGALVLPDIADILEKVDRQMLLVLKTNDLIRGIETTLQTHDRMTAFWVMSKCCIKTVRNEEISKTDSYWRKFALVMRSSWSLFKINFFYVYMGFAQGSFYTTMKQLFI</sequence>
<comment type="similarity">
    <text evidence="1">Belongs to the protein kinase superfamily. ADCK protein kinase family.</text>
</comment>
<dbReference type="GO" id="GO:0005524">
    <property type="term" value="F:ATP binding"/>
    <property type="evidence" value="ECO:0007669"/>
    <property type="project" value="InterPro"/>
</dbReference>
<dbReference type="InterPro" id="IPR004147">
    <property type="entry name" value="ABC1_dom"/>
</dbReference>
<dbReference type="Proteomes" id="UP000183832">
    <property type="component" value="Unassembled WGS sequence"/>
</dbReference>
<evidence type="ECO:0000259" key="2">
    <source>
        <dbReference type="PROSITE" id="PS50011"/>
    </source>
</evidence>
<dbReference type="GO" id="GO:0005743">
    <property type="term" value="C:mitochondrial inner membrane"/>
    <property type="evidence" value="ECO:0007669"/>
    <property type="project" value="TreeGrafter"/>
</dbReference>
<dbReference type="Pfam" id="PF03109">
    <property type="entry name" value="ABC1"/>
    <property type="match status" value="1"/>
</dbReference>
<dbReference type="AlphaFoldDB" id="A0A1J1HL22"/>
<organism evidence="3 4">
    <name type="scientific">Clunio marinus</name>
    <dbReference type="NCBI Taxonomy" id="568069"/>
    <lineage>
        <taxon>Eukaryota</taxon>
        <taxon>Metazoa</taxon>
        <taxon>Ecdysozoa</taxon>
        <taxon>Arthropoda</taxon>
        <taxon>Hexapoda</taxon>
        <taxon>Insecta</taxon>
        <taxon>Pterygota</taxon>
        <taxon>Neoptera</taxon>
        <taxon>Endopterygota</taxon>
        <taxon>Diptera</taxon>
        <taxon>Nematocera</taxon>
        <taxon>Chironomoidea</taxon>
        <taxon>Chironomidae</taxon>
        <taxon>Clunio</taxon>
    </lineage>
</organism>
<dbReference type="InterPro" id="IPR000719">
    <property type="entry name" value="Prot_kinase_dom"/>
</dbReference>
<feature type="domain" description="Protein kinase" evidence="2">
    <location>
        <begin position="150"/>
        <end position="457"/>
    </location>
</feature>
<dbReference type="InterPro" id="IPR011009">
    <property type="entry name" value="Kinase-like_dom_sf"/>
</dbReference>
<dbReference type="OrthoDB" id="427480at2759"/>
<dbReference type="GO" id="GO:0007005">
    <property type="term" value="P:mitochondrion organization"/>
    <property type="evidence" value="ECO:0007669"/>
    <property type="project" value="TreeGrafter"/>
</dbReference>
<dbReference type="Gene3D" id="1.10.510.10">
    <property type="entry name" value="Transferase(Phosphotransferase) domain 1"/>
    <property type="match status" value="1"/>
</dbReference>
<accession>A0A1J1HL22</accession>
<keyword evidence="4" id="KW-1185">Reference proteome</keyword>
<dbReference type="InterPro" id="IPR045307">
    <property type="entry name" value="ADCK1_dom"/>
</dbReference>
<evidence type="ECO:0000313" key="4">
    <source>
        <dbReference type="Proteomes" id="UP000183832"/>
    </source>
</evidence>
<name>A0A1J1HL22_9DIPT</name>
<dbReference type="PROSITE" id="PS50011">
    <property type="entry name" value="PROTEIN_KINASE_DOM"/>
    <property type="match status" value="1"/>
</dbReference>
<proteinExistence type="inferred from homology"/>
<dbReference type="GO" id="GO:0004672">
    <property type="term" value="F:protein kinase activity"/>
    <property type="evidence" value="ECO:0007669"/>
    <property type="project" value="InterPro"/>
</dbReference>
<reference evidence="3 4" key="1">
    <citation type="submission" date="2015-04" db="EMBL/GenBank/DDBJ databases">
        <authorList>
            <person name="Syromyatnikov M.Y."/>
            <person name="Popov V.N."/>
        </authorList>
    </citation>
    <scope>NUCLEOTIDE SEQUENCE [LARGE SCALE GENOMIC DNA]</scope>
</reference>
<dbReference type="InterPro" id="IPR051130">
    <property type="entry name" value="Mito_struct-func_regulator"/>
</dbReference>
<dbReference type="SUPFAM" id="SSF56112">
    <property type="entry name" value="Protein kinase-like (PK-like)"/>
    <property type="match status" value="1"/>
</dbReference>
<dbReference type="GO" id="GO:0055088">
    <property type="term" value="P:lipid homeostasis"/>
    <property type="evidence" value="ECO:0007669"/>
    <property type="project" value="TreeGrafter"/>
</dbReference>